<keyword evidence="5 7" id="KW-0804">Transcription</keyword>
<keyword evidence="3 7" id="KW-0805">Transcription regulation</keyword>
<proteinExistence type="inferred from homology"/>
<evidence type="ECO:0000313" key="10">
    <source>
        <dbReference type="EMBL" id="KAK0754967.1"/>
    </source>
</evidence>
<dbReference type="GO" id="GO:0003712">
    <property type="term" value="F:transcription coregulator activity"/>
    <property type="evidence" value="ECO:0007669"/>
    <property type="project" value="InterPro"/>
</dbReference>
<evidence type="ECO:0000256" key="1">
    <source>
        <dbReference type="ARBA" id="ARBA00004123"/>
    </source>
</evidence>
<dbReference type="GO" id="GO:0045944">
    <property type="term" value="P:positive regulation of transcription by RNA polymerase II"/>
    <property type="evidence" value="ECO:0007669"/>
    <property type="project" value="UniProtKB-ARBA"/>
</dbReference>
<evidence type="ECO:0000313" key="11">
    <source>
        <dbReference type="Proteomes" id="UP001172155"/>
    </source>
</evidence>
<comment type="subcellular location">
    <subcellularLocation>
        <location evidence="1 7">Nucleus</location>
    </subcellularLocation>
</comment>
<dbReference type="AlphaFoldDB" id="A0AA40KDJ2"/>
<dbReference type="PANTHER" id="PTHR35041:SF4">
    <property type="entry name" value="MEDIATOR OF RNA POLYMERASE II TRANSCRIPTION SUBUNIT 1"/>
    <property type="match status" value="1"/>
</dbReference>
<protein>
    <recommendedName>
        <fullName evidence="7">Mediator of RNA polymerase II transcription subunit 1</fullName>
    </recommendedName>
    <alternativeName>
        <fullName evidence="7">Mediator complex subunit 1</fullName>
    </alternativeName>
</protein>
<comment type="similarity">
    <text evidence="2 7">Belongs to the Mediator complex subunit 1 family.</text>
</comment>
<evidence type="ECO:0000259" key="9">
    <source>
        <dbReference type="Pfam" id="PF10744"/>
    </source>
</evidence>
<feature type="compositionally biased region" description="Polar residues" evidence="8">
    <location>
        <begin position="14"/>
        <end position="38"/>
    </location>
</feature>
<comment type="caution">
    <text evidence="10">The sequence shown here is derived from an EMBL/GenBank/DDBJ whole genome shotgun (WGS) entry which is preliminary data.</text>
</comment>
<name>A0AA40KDJ2_9PEZI</name>
<accession>A0AA40KDJ2</accession>
<evidence type="ECO:0000256" key="5">
    <source>
        <dbReference type="ARBA" id="ARBA00023163"/>
    </source>
</evidence>
<evidence type="ECO:0000256" key="6">
    <source>
        <dbReference type="ARBA" id="ARBA00023242"/>
    </source>
</evidence>
<comment type="function">
    <text evidence="7">Component of the Mediator complex, a coactivator involved in the regulated transcription of nearly all RNA polymerase II-dependent genes. Mediator functions as a bridge to convey information from gene-specific regulatory proteins to the basal RNA polymerase II transcription machinery. Mediator is recruited to promoters by direct interactions with regulatory proteins and serves as a scaffold for the assembly of a functional preinitiation complex with RNA polymerase II and the general transcription factors.</text>
</comment>
<organism evidence="10 11">
    <name type="scientific">Schizothecium vesticola</name>
    <dbReference type="NCBI Taxonomy" id="314040"/>
    <lineage>
        <taxon>Eukaryota</taxon>
        <taxon>Fungi</taxon>
        <taxon>Dikarya</taxon>
        <taxon>Ascomycota</taxon>
        <taxon>Pezizomycotina</taxon>
        <taxon>Sordariomycetes</taxon>
        <taxon>Sordariomycetidae</taxon>
        <taxon>Sordariales</taxon>
        <taxon>Schizotheciaceae</taxon>
        <taxon>Schizothecium</taxon>
    </lineage>
</organism>
<evidence type="ECO:0000256" key="4">
    <source>
        <dbReference type="ARBA" id="ARBA00023159"/>
    </source>
</evidence>
<keyword evidence="4 7" id="KW-0010">Activator</keyword>
<evidence type="ECO:0000256" key="8">
    <source>
        <dbReference type="SAM" id="MobiDB-lite"/>
    </source>
</evidence>
<reference evidence="10" key="1">
    <citation type="submission" date="2023-06" db="EMBL/GenBank/DDBJ databases">
        <title>Genome-scale phylogeny and comparative genomics of the fungal order Sordariales.</title>
        <authorList>
            <consortium name="Lawrence Berkeley National Laboratory"/>
            <person name="Hensen N."/>
            <person name="Bonometti L."/>
            <person name="Westerberg I."/>
            <person name="Brannstrom I.O."/>
            <person name="Guillou S."/>
            <person name="Cros-Aarteil S."/>
            <person name="Calhoun S."/>
            <person name="Haridas S."/>
            <person name="Kuo A."/>
            <person name="Mondo S."/>
            <person name="Pangilinan J."/>
            <person name="Riley R."/>
            <person name="LaButti K."/>
            <person name="Andreopoulos B."/>
            <person name="Lipzen A."/>
            <person name="Chen C."/>
            <person name="Yanf M."/>
            <person name="Daum C."/>
            <person name="Ng V."/>
            <person name="Clum A."/>
            <person name="Steindorff A."/>
            <person name="Ohm R."/>
            <person name="Martin F."/>
            <person name="Silar P."/>
            <person name="Natvig D."/>
            <person name="Lalanne C."/>
            <person name="Gautier V."/>
            <person name="Ament-velasquez S.L."/>
            <person name="Kruys A."/>
            <person name="Hutchinson M.I."/>
            <person name="Powell A.J."/>
            <person name="Barry K."/>
            <person name="Miller A.N."/>
            <person name="Grigoriev I.V."/>
            <person name="Debuchy R."/>
            <person name="Gladieux P."/>
            <person name="Thoren M.H."/>
            <person name="Johannesson H."/>
        </authorList>
    </citation>
    <scope>NUCLEOTIDE SEQUENCE</scope>
    <source>
        <strain evidence="10">SMH3187-1</strain>
    </source>
</reference>
<keyword evidence="6 7" id="KW-0539">Nucleus</keyword>
<feature type="domain" description="Mediator complex subunit Med1" evidence="9">
    <location>
        <begin position="125"/>
        <end position="538"/>
    </location>
</feature>
<dbReference type="EMBL" id="JAUKUD010000001">
    <property type="protein sequence ID" value="KAK0754967.1"/>
    <property type="molecule type" value="Genomic_DNA"/>
</dbReference>
<dbReference type="GO" id="GO:0016592">
    <property type="term" value="C:mediator complex"/>
    <property type="evidence" value="ECO:0007669"/>
    <property type="project" value="InterPro"/>
</dbReference>
<evidence type="ECO:0000256" key="3">
    <source>
        <dbReference type="ARBA" id="ARBA00023015"/>
    </source>
</evidence>
<dbReference type="Pfam" id="PF10744">
    <property type="entry name" value="Med1"/>
    <property type="match status" value="1"/>
</dbReference>
<evidence type="ECO:0000256" key="2">
    <source>
        <dbReference type="ARBA" id="ARBA00006210"/>
    </source>
</evidence>
<dbReference type="PANTHER" id="PTHR35041">
    <property type="entry name" value="MEDIATOR OF RNA POLYMERASE II TRANSCRIPTION SUBUNIT 1"/>
    <property type="match status" value="1"/>
</dbReference>
<keyword evidence="11" id="KW-1185">Reference proteome</keyword>
<evidence type="ECO:0000256" key="7">
    <source>
        <dbReference type="RuleBase" id="RU364059"/>
    </source>
</evidence>
<sequence length="670" mass="73351">MATPNANPLAMKHSLSQQGKTPSQSQQGKTPSQSQQGAAATPLASFSPYGPRSSPQAVKKSPANAATMMNHPSSSATMNFDSPSTAAFNALQIGGGLTWVYPTWMGLGHPQGTRKRTVSRNWTRSLTSSVKGLVSEASLERLAKKLELEVLWENDVGGKKSLVVGGSQIELLITFSQPDVVESVALNFPLSGDIVTKHAEDASKIFAKNLQLDPGQSSLTKKMDNFVDNFERIATLDRLSVYPSLNLLEAVAGIYESLHRLYLYELQATRNDIAFAGNSDELLDNTVLCTKSGSPAMNARERVGLTVDFWKANRYLTTTARSAEWKAKRKIWCARIGCAPLGSSGVNPVRVSDKWIGEGVVKLALAGDLEEGMVDWLQPDNTLIMPDPSKDGNHELMQSDPPLLGARLPEVGFLVTFDPPIHTTLALVESMHHQLGCVFPNYMTTNLVSYDSLLPIQRGTTDKAPDGPTVTRTKQVSAYTSGCLDSVSRTHCYNLFVHKPVYGQTVTDVLFEHPQQLISMLPYLRQYAFLSLLLENSFAEKPTPPPAALPAEAPKPKTRIRKVKTNMANLDELMKPEAPQPPPDSVIDVTLNVHQVPELAVVFPFRSGTATVVVEIRANGAVHVQSQTVLDESNIVAPDGRQRRVEDIGGLLENFEDIGRWCEFMRVRWA</sequence>
<dbReference type="InterPro" id="IPR019680">
    <property type="entry name" value="Mediator_Med1"/>
</dbReference>
<feature type="region of interest" description="Disordered" evidence="8">
    <location>
        <begin position="1"/>
        <end position="77"/>
    </location>
</feature>
<gene>
    <name evidence="10" type="ORF">B0T18DRAFT_49715</name>
</gene>
<dbReference type="Proteomes" id="UP001172155">
    <property type="component" value="Unassembled WGS sequence"/>
</dbReference>